<protein>
    <submittedName>
        <fullName evidence="1">Uncharacterized protein</fullName>
    </submittedName>
</protein>
<comment type="caution">
    <text evidence="1">The sequence shown here is derived from an EMBL/GenBank/DDBJ whole genome shotgun (WGS) entry which is preliminary data.</text>
</comment>
<gene>
    <name evidence="1" type="ORF">S03H2_30650</name>
</gene>
<evidence type="ECO:0000313" key="1">
    <source>
        <dbReference type="EMBL" id="GAH57803.1"/>
    </source>
</evidence>
<organism evidence="1">
    <name type="scientific">marine sediment metagenome</name>
    <dbReference type="NCBI Taxonomy" id="412755"/>
    <lineage>
        <taxon>unclassified sequences</taxon>
        <taxon>metagenomes</taxon>
        <taxon>ecological metagenomes</taxon>
    </lineage>
</organism>
<proteinExistence type="predicted"/>
<sequence>MAKVDKWEVNSAVDTLIEAQKILNNKQLLPKVRRAFKEKQ</sequence>
<reference evidence="1" key="1">
    <citation type="journal article" date="2014" name="Front. Microbiol.">
        <title>High frequency of phylogenetically diverse reductive dehalogenase-homologous genes in deep subseafloor sedimentary metagenomes.</title>
        <authorList>
            <person name="Kawai M."/>
            <person name="Futagami T."/>
            <person name="Toyoda A."/>
            <person name="Takaki Y."/>
            <person name="Nishi S."/>
            <person name="Hori S."/>
            <person name="Arai W."/>
            <person name="Tsubouchi T."/>
            <person name="Morono Y."/>
            <person name="Uchiyama I."/>
            <person name="Ito T."/>
            <person name="Fujiyama A."/>
            <person name="Inagaki F."/>
            <person name="Takami H."/>
        </authorList>
    </citation>
    <scope>NUCLEOTIDE SEQUENCE</scope>
    <source>
        <strain evidence="1">Expedition CK06-06</strain>
    </source>
</reference>
<name>X1IJQ0_9ZZZZ</name>
<dbReference type="AlphaFoldDB" id="X1IJQ0"/>
<feature type="non-terminal residue" evidence="1">
    <location>
        <position position="40"/>
    </location>
</feature>
<dbReference type="EMBL" id="BARU01018551">
    <property type="protein sequence ID" value="GAH57803.1"/>
    <property type="molecule type" value="Genomic_DNA"/>
</dbReference>
<accession>X1IJQ0</accession>